<reference evidence="2" key="1">
    <citation type="submission" date="2021-06" db="EMBL/GenBank/DDBJ databases">
        <authorList>
            <person name="Kallberg Y."/>
            <person name="Tangrot J."/>
            <person name="Rosling A."/>
        </authorList>
    </citation>
    <scope>NUCLEOTIDE SEQUENCE</scope>
    <source>
        <strain evidence="2">FL966</strain>
    </source>
</reference>
<organism evidence="2 3">
    <name type="scientific">Cetraspora pellucida</name>
    <dbReference type="NCBI Taxonomy" id="1433469"/>
    <lineage>
        <taxon>Eukaryota</taxon>
        <taxon>Fungi</taxon>
        <taxon>Fungi incertae sedis</taxon>
        <taxon>Mucoromycota</taxon>
        <taxon>Glomeromycotina</taxon>
        <taxon>Glomeromycetes</taxon>
        <taxon>Diversisporales</taxon>
        <taxon>Gigasporaceae</taxon>
        <taxon>Cetraspora</taxon>
    </lineage>
</organism>
<accession>A0A9N9JUP4</accession>
<keyword evidence="3" id="KW-1185">Reference proteome</keyword>
<name>A0A9N9JUP4_9GLOM</name>
<evidence type="ECO:0000256" key="1">
    <source>
        <dbReference type="SAM" id="MobiDB-lite"/>
    </source>
</evidence>
<dbReference type="AlphaFoldDB" id="A0A9N9JUP4"/>
<proteinExistence type="predicted"/>
<protein>
    <submittedName>
        <fullName evidence="2">14435_t:CDS:1</fullName>
    </submittedName>
</protein>
<comment type="caution">
    <text evidence="2">The sequence shown here is derived from an EMBL/GenBank/DDBJ whole genome shotgun (WGS) entry which is preliminary data.</text>
</comment>
<feature type="region of interest" description="Disordered" evidence="1">
    <location>
        <begin position="15"/>
        <end position="48"/>
    </location>
</feature>
<feature type="non-terminal residue" evidence="2">
    <location>
        <position position="48"/>
    </location>
</feature>
<dbReference type="OrthoDB" id="2436819at2759"/>
<sequence>MSSLFQEPIIVVQNPQVQHTRGHPVGARNAQSSTQRDPSIFELDDSGR</sequence>
<dbReference type="Proteomes" id="UP000789759">
    <property type="component" value="Unassembled WGS sequence"/>
</dbReference>
<evidence type="ECO:0000313" key="3">
    <source>
        <dbReference type="Proteomes" id="UP000789759"/>
    </source>
</evidence>
<evidence type="ECO:0000313" key="2">
    <source>
        <dbReference type="EMBL" id="CAG8796950.1"/>
    </source>
</evidence>
<dbReference type="EMBL" id="CAJVQA010029448">
    <property type="protein sequence ID" value="CAG8796950.1"/>
    <property type="molecule type" value="Genomic_DNA"/>
</dbReference>
<gene>
    <name evidence="2" type="ORF">CPELLU_LOCUS17399</name>
</gene>